<dbReference type="CDD" id="cd18624">
    <property type="entry name" value="GH32_Fruct1-like"/>
    <property type="match status" value="1"/>
</dbReference>
<dbReference type="InterPro" id="IPR013189">
    <property type="entry name" value="Glyco_hydro_32_C"/>
</dbReference>
<dbReference type="ExpressionAtlas" id="A0A0Q3IKP0">
    <property type="expression patterns" value="baseline"/>
</dbReference>
<dbReference type="InterPro" id="IPR023296">
    <property type="entry name" value="Glyco_hydro_beta-prop_sf"/>
</dbReference>
<comment type="similarity">
    <text evidence="1 6">Belongs to the glycosyl hydrolase 32 family.</text>
</comment>
<dbReference type="Pfam" id="PF00251">
    <property type="entry name" value="Glyco_hydro_32N"/>
    <property type="match status" value="1"/>
</dbReference>
<keyword evidence="5 6" id="KW-0326">Glycosidase</keyword>
<reference evidence="9 10" key="1">
    <citation type="journal article" date="2010" name="Nature">
        <title>Genome sequencing and analysis of the model grass Brachypodium distachyon.</title>
        <authorList>
            <consortium name="International Brachypodium Initiative"/>
        </authorList>
    </citation>
    <scope>NUCLEOTIDE SEQUENCE [LARGE SCALE GENOMIC DNA]</scope>
    <source>
        <strain evidence="9 10">Bd21</strain>
    </source>
</reference>
<dbReference type="Gene3D" id="2.115.10.20">
    <property type="entry name" value="Glycosyl hydrolase domain, family 43"/>
    <property type="match status" value="1"/>
</dbReference>
<sequence>MSSGFCDFQNRILKLRIISMQVEGSLIDLIKSASLDGYLYLARRVVQFANQQFRPTHSFVSSPILAMDGTKNPQHGRTAYHFQPAKNWQNDPNGPMYHNGMYHLFYQYNPHGPTWDAGKLSWGHSVSGDLVNWAALDNALDPTSPFDANGCWSGSATVLPGGRPAILYTGIDADRVQVQNVAFASNPSDPLLRDWHKPSCNPVIGIPADVTGNNFRDPTEPWRGSDGLWRVAVAAEVEGKGTLLVYRSADFLRWERNPGPPLHASSPAVPVLECPDLFPISMAAAAEQEGLDALMAAGGSSSGGVTHVLKLTDFAKEDHYMVGRYDELAGDTFAPAEPERGDDPGRWRRLDHGHLYASKSFFDARKKRRVLWAWVDENDGAAEAKGWAGIQAFPRAMWLDGDGKGLVQWPVEEIETLRRKRDSGFGPEGTEVGAGGKVEIGAGIQSSQADVEVVFEIPSLEEAETLDDLEWALDDPQRLCAEKGAFVHGGVGPFGLLVLASGGLQEHTAVFFRVFRHQGKYKVLMCTDLTRSSTKAGVNKPCYGAFLDVDVEKDRSISLRTLIDHTVVESFGNGGRTCMTARVYPEHAAKGRSRTYVFNHGAGAVKVSKLEAWELAAAAVNGAGGGGGSVAPDVATVWSDFVI</sequence>
<evidence type="ECO:0000256" key="6">
    <source>
        <dbReference type="RuleBase" id="RU362110"/>
    </source>
</evidence>
<organism evidence="9">
    <name type="scientific">Brachypodium distachyon</name>
    <name type="common">Purple false brome</name>
    <name type="synonym">Trachynia distachya</name>
    <dbReference type="NCBI Taxonomy" id="15368"/>
    <lineage>
        <taxon>Eukaryota</taxon>
        <taxon>Viridiplantae</taxon>
        <taxon>Streptophyta</taxon>
        <taxon>Embryophyta</taxon>
        <taxon>Tracheophyta</taxon>
        <taxon>Spermatophyta</taxon>
        <taxon>Magnoliopsida</taxon>
        <taxon>Liliopsida</taxon>
        <taxon>Poales</taxon>
        <taxon>Poaceae</taxon>
        <taxon>BOP clade</taxon>
        <taxon>Pooideae</taxon>
        <taxon>Stipodae</taxon>
        <taxon>Brachypodieae</taxon>
        <taxon>Brachypodium</taxon>
    </lineage>
</organism>
<evidence type="ECO:0000256" key="3">
    <source>
        <dbReference type="ARBA" id="ARBA00023157"/>
    </source>
</evidence>
<dbReference type="InterPro" id="IPR013148">
    <property type="entry name" value="Glyco_hydro_32_N"/>
</dbReference>
<dbReference type="InterPro" id="IPR001362">
    <property type="entry name" value="Glyco_hydro_32"/>
</dbReference>
<keyword evidence="3" id="KW-1015">Disulfide bond</keyword>
<evidence type="ECO:0000256" key="2">
    <source>
        <dbReference type="ARBA" id="ARBA00022801"/>
    </source>
</evidence>
<dbReference type="PANTHER" id="PTHR31953">
    <property type="entry name" value="BETA-FRUCTOFURANOSIDASE, INSOLUBLE ISOENZYME CWINV1-RELATED"/>
    <property type="match status" value="1"/>
</dbReference>
<dbReference type="Gramene" id="KQJ86808">
    <property type="protein sequence ID" value="KQJ86808"/>
    <property type="gene ID" value="BRADI_4g07847v3"/>
</dbReference>
<accession>A0A0Q3IKP0</accession>
<evidence type="ECO:0000259" key="8">
    <source>
        <dbReference type="Pfam" id="PF08244"/>
    </source>
</evidence>
<dbReference type="Proteomes" id="UP000008810">
    <property type="component" value="Chromosome 4"/>
</dbReference>
<dbReference type="EnsemblPlants" id="KQJ86808">
    <property type="protein sequence ID" value="KQJ86808"/>
    <property type="gene ID" value="BRADI_4g07847v3"/>
</dbReference>
<dbReference type="EMBL" id="CM000883">
    <property type="protein sequence ID" value="KQJ86808.1"/>
    <property type="molecule type" value="Genomic_DNA"/>
</dbReference>
<gene>
    <name evidence="9" type="ORF">BRADI_4g07847v3</name>
</gene>
<name>A0A0Q3IKP0_BRADI</name>
<dbReference type="KEGG" id="bdi:100843896"/>
<dbReference type="InterPro" id="IPR013320">
    <property type="entry name" value="ConA-like_dom_sf"/>
</dbReference>
<dbReference type="SUPFAM" id="SSF75005">
    <property type="entry name" value="Arabinanase/levansucrase/invertase"/>
    <property type="match status" value="1"/>
</dbReference>
<dbReference type="SUPFAM" id="SSF49899">
    <property type="entry name" value="Concanavalin A-like lectins/glucanases"/>
    <property type="match status" value="1"/>
</dbReference>
<evidence type="ECO:0000256" key="5">
    <source>
        <dbReference type="ARBA" id="ARBA00023295"/>
    </source>
</evidence>
<evidence type="ECO:0000313" key="11">
    <source>
        <dbReference type="Proteomes" id="UP000008810"/>
    </source>
</evidence>
<dbReference type="AlphaFoldDB" id="A0A0Q3IKP0"/>
<dbReference type="SMART" id="SM00640">
    <property type="entry name" value="Glyco_32"/>
    <property type="match status" value="1"/>
</dbReference>
<feature type="domain" description="Glycosyl hydrolase family 32 N-terminal" evidence="7">
    <location>
        <begin position="81"/>
        <end position="410"/>
    </location>
</feature>
<evidence type="ECO:0000259" key="7">
    <source>
        <dbReference type="Pfam" id="PF00251"/>
    </source>
</evidence>
<dbReference type="Gene3D" id="2.60.120.560">
    <property type="entry name" value="Exo-inulinase, domain 1"/>
    <property type="match status" value="1"/>
</dbReference>
<keyword evidence="2 6" id="KW-0378">Hydrolase</keyword>
<protein>
    <submittedName>
        <fullName evidence="9 10">Uncharacterized protein</fullName>
    </submittedName>
</protein>
<evidence type="ECO:0000256" key="1">
    <source>
        <dbReference type="ARBA" id="ARBA00009902"/>
    </source>
</evidence>
<evidence type="ECO:0000313" key="9">
    <source>
        <dbReference type="EMBL" id="KQJ86808.1"/>
    </source>
</evidence>
<evidence type="ECO:0000313" key="10">
    <source>
        <dbReference type="EnsemblPlants" id="KQJ86808"/>
    </source>
</evidence>
<evidence type="ECO:0000256" key="4">
    <source>
        <dbReference type="ARBA" id="ARBA00023180"/>
    </source>
</evidence>
<keyword evidence="4" id="KW-0325">Glycoprotein</keyword>
<dbReference type="Pfam" id="PF08244">
    <property type="entry name" value="Glyco_hydro_32C"/>
    <property type="match status" value="1"/>
</dbReference>
<reference evidence="10" key="3">
    <citation type="submission" date="2018-08" db="UniProtKB">
        <authorList>
            <consortium name="EnsemblPlants"/>
        </authorList>
    </citation>
    <scope>IDENTIFICATION</scope>
    <source>
        <strain evidence="10">cv. Bd21</strain>
    </source>
</reference>
<keyword evidence="11" id="KW-1185">Reference proteome</keyword>
<feature type="domain" description="Glycosyl hydrolase family 32 C-terminal" evidence="8">
    <location>
        <begin position="413"/>
        <end position="614"/>
    </location>
</feature>
<dbReference type="GO" id="GO:0004553">
    <property type="term" value="F:hydrolase activity, hydrolyzing O-glycosyl compounds"/>
    <property type="evidence" value="ECO:0007669"/>
    <property type="project" value="InterPro"/>
</dbReference>
<dbReference type="InterPro" id="IPR050551">
    <property type="entry name" value="Fructan_Metab_Enzymes"/>
</dbReference>
<dbReference type="OrthoDB" id="202537at2759"/>
<proteinExistence type="inferred from homology"/>
<reference evidence="9" key="2">
    <citation type="submission" date="2017-06" db="EMBL/GenBank/DDBJ databases">
        <title>WGS assembly of Brachypodium distachyon.</title>
        <authorList>
            <consortium name="The International Brachypodium Initiative"/>
            <person name="Lucas S."/>
            <person name="Harmon-Smith M."/>
            <person name="Lail K."/>
            <person name="Tice H."/>
            <person name="Grimwood J."/>
            <person name="Bruce D."/>
            <person name="Barry K."/>
            <person name="Shu S."/>
            <person name="Lindquist E."/>
            <person name="Wang M."/>
            <person name="Pitluck S."/>
            <person name="Vogel J.P."/>
            <person name="Garvin D.F."/>
            <person name="Mockler T.C."/>
            <person name="Schmutz J."/>
            <person name="Rokhsar D."/>
            <person name="Bevan M.W."/>
        </authorList>
    </citation>
    <scope>NUCLEOTIDE SEQUENCE</scope>
    <source>
        <strain evidence="9">Bd21</strain>
    </source>
</reference>
<dbReference type="GO" id="GO:0005975">
    <property type="term" value="P:carbohydrate metabolic process"/>
    <property type="evidence" value="ECO:0007669"/>
    <property type="project" value="InterPro"/>
</dbReference>
<dbReference type="FunFam" id="2.60.120.560:FF:000002">
    <property type="entry name" value="Beta-fructofuranosidase, insoluble isoenzyme CWINV1"/>
    <property type="match status" value="1"/>
</dbReference>